<protein>
    <recommendedName>
        <fullName evidence="3">S-formylglutathione hydrolase</fullName>
        <ecNumber evidence="2">3.1.2.12</ecNumber>
    </recommendedName>
</protein>
<dbReference type="PANTHER" id="PTHR10061">
    <property type="entry name" value="S-FORMYLGLUTATHIONE HYDROLASE"/>
    <property type="match status" value="1"/>
</dbReference>
<dbReference type="SUPFAM" id="SSF53474">
    <property type="entry name" value="alpha/beta-Hydrolases"/>
    <property type="match status" value="1"/>
</dbReference>
<evidence type="ECO:0000256" key="3">
    <source>
        <dbReference type="ARBA" id="ARBA00016774"/>
    </source>
</evidence>
<dbReference type="AlphaFoldDB" id="A0A1X7R892"/>
<dbReference type="InterPro" id="IPR000801">
    <property type="entry name" value="Esterase-like"/>
</dbReference>
<gene>
    <name evidence="7" type="ORF">KASA_0J01452G</name>
</gene>
<keyword evidence="4" id="KW-0719">Serine esterase</keyword>
<comment type="similarity">
    <text evidence="1">Belongs to the esterase D family.</text>
</comment>
<dbReference type="InterPro" id="IPR029058">
    <property type="entry name" value="AB_hydrolase_fold"/>
</dbReference>
<dbReference type="STRING" id="1789683.A0A1X7R892"/>
<dbReference type="Pfam" id="PF00756">
    <property type="entry name" value="Esterase"/>
    <property type="match status" value="1"/>
</dbReference>
<dbReference type="GO" id="GO:0052689">
    <property type="term" value="F:carboxylic ester hydrolase activity"/>
    <property type="evidence" value="ECO:0007669"/>
    <property type="project" value="UniProtKB-KW"/>
</dbReference>
<feature type="active site" description="Charge relay system" evidence="6">
    <location>
        <position position="165"/>
    </location>
</feature>
<organism evidence="7 8">
    <name type="scientific">Maudiozyma saulgeensis</name>
    <dbReference type="NCBI Taxonomy" id="1789683"/>
    <lineage>
        <taxon>Eukaryota</taxon>
        <taxon>Fungi</taxon>
        <taxon>Dikarya</taxon>
        <taxon>Ascomycota</taxon>
        <taxon>Saccharomycotina</taxon>
        <taxon>Saccharomycetes</taxon>
        <taxon>Saccharomycetales</taxon>
        <taxon>Saccharomycetaceae</taxon>
        <taxon>Maudiozyma</taxon>
    </lineage>
</organism>
<dbReference type="OrthoDB" id="420518at2759"/>
<evidence type="ECO:0000256" key="1">
    <source>
        <dbReference type="ARBA" id="ARBA00005622"/>
    </source>
</evidence>
<dbReference type="GO" id="GO:0046294">
    <property type="term" value="P:formaldehyde catabolic process"/>
    <property type="evidence" value="ECO:0007669"/>
    <property type="project" value="InterPro"/>
</dbReference>
<reference evidence="7 8" key="1">
    <citation type="submission" date="2017-04" db="EMBL/GenBank/DDBJ databases">
        <authorList>
            <person name="Afonso C.L."/>
            <person name="Miller P.J."/>
            <person name="Scott M.A."/>
            <person name="Spackman E."/>
            <person name="Goraichik I."/>
            <person name="Dimitrov K.M."/>
            <person name="Suarez D.L."/>
            <person name="Swayne D.E."/>
        </authorList>
    </citation>
    <scope>NUCLEOTIDE SEQUENCE [LARGE SCALE GENOMIC DNA]</scope>
</reference>
<accession>A0A1X7R892</accession>
<proteinExistence type="inferred from homology"/>
<keyword evidence="8" id="KW-1185">Reference proteome</keyword>
<evidence type="ECO:0000256" key="6">
    <source>
        <dbReference type="PIRSR" id="PIRSR614186-1"/>
    </source>
</evidence>
<dbReference type="EMBL" id="FXLY01000009">
    <property type="protein sequence ID" value="SMN21824.1"/>
    <property type="molecule type" value="Genomic_DNA"/>
</dbReference>
<name>A0A1X7R892_9SACH</name>
<dbReference type="GO" id="GO:0018738">
    <property type="term" value="F:S-formylglutathione hydrolase activity"/>
    <property type="evidence" value="ECO:0007669"/>
    <property type="project" value="UniProtKB-EC"/>
</dbReference>
<sequence length="301" mass="33548">MSFKIKEEIRSAGGKLLKVIHTSKATGTPMDVNLYLPKQYYDGSGKGKIPSLYFLSGLTCTPNNASEKAFWQREADKYGFAMVFPDTSPRGPDVPTDPQGGWDFGVGAGFYVNATQPPYNTNFNMYQYVHSELPTALTEFFNSGTRPTGVGSVDFLENISITGHSMGGFGAVAGFLKNLNKYKSCSAFAPIIDPTTTPWGIKAFTGYLGEDKSAWKQYDPCELINNVPYVPGKEILIHYGTNDQWKELYLKPENFMKLVPQSPWAKHINVKMVEGFDHSYYFVSTFVPEHAEFHAKHLGLI</sequence>
<keyword evidence="5 7" id="KW-0378">Hydrolase</keyword>
<evidence type="ECO:0000256" key="2">
    <source>
        <dbReference type="ARBA" id="ARBA00012479"/>
    </source>
</evidence>
<dbReference type="InterPro" id="IPR014186">
    <property type="entry name" value="S-formylglutathione_hydrol"/>
</dbReference>
<evidence type="ECO:0000313" key="8">
    <source>
        <dbReference type="Proteomes" id="UP000196158"/>
    </source>
</evidence>
<evidence type="ECO:0000256" key="5">
    <source>
        <dbReference type="ARBA" id="ARBA00022801"/>
    </source>
</evidence>
<dbReference type="Gene3D" id="3.40.50.1820">
    <property type="entry name" value="alpha/beta hydrolase"/>
    <property type="match status" value="1"/>
</dbReference>
<dbReference type="GO" id="GO:0005829">
    <property type="term" value="C:cytosol"/>
    <property type="evidence" value="ECO:0007669"/>
    <property type="project" value="TreeGrafter"/>
</dbReference>
<feature type="active site" description="Charge relay system" evidence="6">
    <location>
        <position position="243"/>
    </location>
</feature>
<evidence type="ECO:0000256" key="4">
    <source>
        <dbReference type="ARBA" id="ARBA00022487"/>
    </source>
</evidence>
<dbReference type="EC" id="3.1.2.12" evidence="2"/>
<evidence type="ECO:0000313" key="7">
    <source>
        <dbReference type="EMBL" id="SMN21824.1"/>
    </source>
</evidence>
<dbReference type="PANTHER" id="PTHR10061:SF0">
    <property type="entry name" value="S-FORMYLGLUTATHIONE HYDROLASE"/>
    <property type="match status" value="1"/>
</dbReference>
<feature type="active site" description="Charge relay system" evidence="6">
    <location>
        <position position="278"/>
    </location>
</feature>
<dbReference type="Proteomes" id="UP000196158">
    <property type="component" value="Unassembled WGS sequence"/>
</dbReference>